<dbReference type="CDD" id="cd00093">
    <property type="entry name" value="HTH_XRE"/>
    <property type="match status" value="1"/>
</dbReference>
<dbReference type="Gene3D" id="1.10.260.40">
    <property type="entry name" value="lambda repressor-like DNA-binding domains"/>
    <property type="match status" value="1"/>
</dbReference>
<dbReference type="Proteomes" id="UP000583556">
    <property type="component" value="Unassembled WGS sequence"/>
</dbReference>
<dbReference type="AlphaFoldDB" id="A0A7Y0BNJ2"/>
<gene>
    <name evidence="2" type="ORF">HHL27_08865</name>
</gene>
<evidence type="ECO:0000259" key="1">
    <source>
        <dbReference type="PROSITE" id="PS50943"/>
    </source>
</evidence>
<dbReference type="InterPro" id="IPR010982">
    <property type="entry name" value="Lambda_DNA-bd_dom_sf"/>
</dbReference>
<comment type="caution">
    <text evidence="2">The sequence shown here is derived from an EMBL/GenBank/DDBJ whole genome shotgun (WGS) entry which is preliminary data.</text>
</comment>
<proteinExistence type="predicted"/>
<dbReference type="SMART" id="SM00530">
    <property type="entry name" value="HTH_XRE"/>
    <property type="match status" value="1"/>
</dbReference>
<protein>
    <submittedName>
        <fullName evidence="2">Helix-turn-helix transcriptional regulator</fullName>
    </submittedName>
</protein>
<dbReference type="EMBL" id="JABBGM010000003">
    <property type="protein sequence ID" value="NML93776.1"/>
    <property type="molecule type" value="Genomic_DNA"/>
</dbReference>
<dbReference type="PROSITE" id="PS50943">
    <property type="entry name" value="HTH_CROC1"/>
    <property type="match status" value="1"/>
</dbReference>
<dbReference type="InterPro" id="IPR001387">
    <property type="entry name" value="Cro/C1-type_HTH"/>
</dbReference>
<dbReference type="SUPFAM" id="SSF47413">
    <property type="entry name" value="lambda repressor-like DNA-binding domains"/>
    <property type="match status" value="1"/>
</dbReference>
<organism evidence="2 3">
    <name type="scientific">Novosphingobium olei</name>
    <dbReference type="NCBI Taxonomy" id="2728851"/>
    <lineage>
        <taxon>Bacteria</taxon>
        <taxon>Pseudomonadati</taxon>
        <taxon>Pseudomonadota</taxon>
        <taxon>Alphaproteobacteria</taxon>
        <taxon>Sphingomonadales</taxon>
        <taxon>Sphingomonadaceae</taxon>
        <taxon>Novosphingobium</taxon>
    </lineage>
</organism>
<sequence>MPPIFADCKDMVKRHQVDELCSLREDLIADCLHNVGMADDKNGGPNFLRVWREYRKMTQEELGAACQPPTTGSVISLLEEGERGLSLKWLRRLAPALRTRPGWLADLDPREADTRTLEMIEAVPEESRDQVMKIIETFLLDGTHN</sequence>
<keyword evidence="3" id="KW-1185">Reference proteome</keyword>
<evidence type="ECO:0000313" key="2">
    <source>
        <dbReference type="EMBL" id="NML93776.1"/>
    </source>
</evidence>
<feature type="domain" description="HTH cro/C1-type" evidence="1">
    <location>
        <begin position="48"/>
        <end position="104"/>
    </location>
</feature>
<evidence type="ECO:0000313" key="3">
    <source>
        <dbReference type="Proteomes" id="UP000583556"/>
    </source>
</evidence>
<dbReference type="GO" id="GO:0003677">
    <property type="term" value="F:DNA binding"/>
    <property type="evidence" value="ECO:0007669"/>
    <property type="project" value="InterPro"/>
</dbReference>
<name>A0A7Y0BNJ2_9SPHN</name>
<accession>A0A7Y0BNJ2</accession>
<reference evidence="2 3" key="1">
    <citation type="submission" date="2020-04" db="EMBL/GenBank/DDBJ databases">
        <title>Novosphingobium sp. TW-4 isolated from soil.</title>
        <authorList>
            <person name="Dahal R.H."/>
            <person name="Chaudhary D.K."/>
        </authorList>
    </citation>
    <scope>NUCLEOTIDE SEQUENCE [LARGE SCALE GENOMIC DNA]</scope>
    <source>
        <strain evidence="2 3">TW-4</strain>
    </source>
</reference>